<dbReference type="PANTHER" id="PTHR12149">
    <property type="entry name" value="FRUCTOSAMINE 3 KINASE-RELATED PROTEIN"/>
    <property type="match status" value="1"/>
</dbReference>
<reference evidence="3 4" key="1">
    <citation type="submission" date="2012-10" db="EMBL/GenBank/DDBJ databases">
        <authorList>
            <person name="Harkins D.M."/>
            <person name="Durkin A.S."/>
            <person name="Brinkac L.M."/>
            <person name="Selengut J.D."/>
            <person name="Sanka R."/>
            <person name="DePew J."/>
            <person name="Purushe J."/>
            <person name="Peacock S.J."/>
            <person name="Thaipadungpanit J."/>
            <person name="Wuthiekanun V.W."/>
            <person name="Day N.P."/>
            <person name="Vinetz J.M."/>
            <person name="Sutton G.G."/>
            <person name="Nelson W.C."/>
            <person name="Fouts D.E."/>
        </authorList>
    </citation>
    <scope>NUCLEOTIDE SEQUENCE [LARGE SCALE GENOMIC DNA]</scope>
    <source>
        <strain evidence="3 4">H1</strain>
    </source>
</reference>
<dbReference type="Proteomes" id="UP000006253">
    <property type="component" value="Unassembled WGS sequence"/>
</dbReference>
<evidence type="ECO:0000256" key="2">
    <source>
        <dbReference type="PIRNR" id="PIRNR006221"/>
    </source>
</evidence>
<keyword evidence="2 3" id="KW-0418">Kinase</keyword>
<name>A0A0E2B2E0_9LEPT</name>
<dbReference type="SUPFAM" id="SSF56112">
    <property type="entry name" value="Protein kinase-like (PK-like)"/>
    <property type="match status" value="1"/>
</dbReference>
<dbReference type="PIRSF" id="PIRSF006221">
    <property type="entry name" value="Ketosamine-3-kinase"/>
    <property type="match status" value="1"/>
</dbReference>
<dbReference type="InterPro" id="IPR016477">
    <property type="entry name" value="Fructo-/Ketosamine-3-kinase"/>
</dbReference>
<proteinExistence type="inferred from homology"/>
<evidence type="ECO:0000313" key="3">
    <source>
        <dbReference type="EMBL" id="EKO15429.1"/>
    </source>
</evidence>
<dbReference type="GO" id="GO:0016301">
    <property type="term" value="F:kinase activity"/>
    <property type="evidence" value="ECO:0007669"/>
    <property type="project" value="UniProtKB-UniRule"/>
</dbReference>
<dbReference type="RefSeq" id="WP_004765738.1">
    <property type="nucleotide sequence ID" value="NZ_AHMY02000047.1"/>
</dbReference>
<dbReference type="EMBL" id="AHMY02000047">
    <property type="protein sequence ID" value="EKO15429.1"/>
    <property type="molecule type" value="Genomic_DNA"/>
</dbReference>
<evidence type="ECO:0000256" key="1">
    <source>
        <dbReference type="ARBA" id="ARBA00009460"/>
    </source>
</evidence>
<sequence>MVIHADLEEAICEGLDKLGILNSGHRPKVTFHSSSLNEIYLAKLPHHSFGVKVISNKEMAETEKESLEQLFRIGVRVPECYGIVQTGSLWLLVMDYIESGSVSTAREDLIRSLKLLYRKDSNSWGWKRNNFIGTLSQKNQWYSSFEKFFWESRLSTQLNLALSRKLIATKDAENVKEVFQKFTEEWSLNQSNPRLIHGDLWSGNILTGKNGHSYLIDPSISFSHPEQDLAMLNLFGSSLNLEEMQRILSYCGIENPEHFRDRIPFWQMYPVLVHINLFGPSYLSSLRQILRYYGKS</sequence>
<dbReference type="InterPro" id="IPR011009">
    <property type="entry name" value="Kinase-like_dom_sf"/>
</dbReference>
<dbReference type="Pfam" id="PF03881">
    <property type="entry name" value="Fructosamin_kin"/>
    <property type="match status" value="1"/>
</dbReference>
<accession>A0A0E2B2E0</accession>
<comment type="similarity">
    <text evidence="1 2">Belongs to the fructosamine kinase family.</text>
</comment>
<dbReference type="PANTHER" id="PTHR12149:SF8">
    <property type="entry name" value="PROTEIN-RIBULOSAMINE 3-KINASE"/>
    <property type="match status" value="1"/>
</dbReference>
<dbReference type="AlphaFoldDB" id="A0A0E2B2E0"/>
<organism evidence="3 4">
    <name type="scientific">Leptospira kirschneri str. H1</name>
    <dbReference type="NCBI Taxonomy" id="1049966"/>
    <lineage>
        <taxon>Bacteria</taxon>
        <taxon>Pseudomonadati</taxon>
        <taxon>Spirochaetota</taxon>
        <taxon>Spirochaetia</taxon>
        <taxon>Leptospirales</taxon>
        <taxon>Leptospiraceae</taxon>
        <taxon>Leptospira</taxon>
    </lineage>
</organism>
<dbReference type="Gene3D" id="1.20.1270.240">
    <property type="match status" value="1"/>
</dbReference>
<comment type="caution">
    <text evidence="3">The sequence shown here is derived from an EMBL/GenBank/DDBJ whole genome shotgun (WGS) entry which is preliminary data.</text>
</comment>
<protein>
    <submittedName>
        <fullName evidence="3">Fructosamine kinase</fullName>
    </submittedName>
</protein>
<evidence type="ECO:0000313" key="4">
    <source>
        <dbReference type="Proteomes" id="UP000006253"/>
    </source>
</evidence>
<gene>
    <name evidence="3" type="ORF">LEP1GSC081_1196</name>
</gene>
<dbReference type="Gene3D" id="1.10.510.10">
    <property type="entry name" value="Transferase(Phosphotransferase) domain 1"/>
    <property type="match status" value="1"/>
</dbReference>
<keyword evidence="2" id="KW-0808">Transferase</keyword>